<evidence type="ECO:0000313" key="1">
    <source>
        <dbReference type="EMBL" id="RZS65121.1"/>
    </source>
</evidence>
<dbReference type="InterPro" id="IPR005358">
    <property type="entry name" value="Puta_zinc/iron-chelating_dom"/>
</dbReference>
<dbReference type="Proteomes" id="UP000293874">
    <property type="component" value="Unassembled WGS sequence"/>
</dbReference>
<name>A0A4Q7MBH9_9BACT</name>
<sequence length="172" mass="19925">MAKPLFGNGHSIEVLEKMQWKKRSAEHQKLYKQFLKSADKNKALKQLPDLHEEAFSQIDCLQCAACCKNYSPRFKTPDIKRISKLLRMKESAFIETYLKLDEEGDYVVKSTPCPFLGADNYCSIYDDRPSDCHRFPYTDEDVILKRPQLTLKNAEFCPAVFYVMEKLVANGK</sequence>
<comment type="caution">
    <text evidence="1">The sequence shown here is derived from an EMBL/GenBank/DDBJ whole genome shotgun (WGS) entry which is preliminary data.</text>
</comment>
<dbReference type="AlphaFoldDB" id="A0A4Q7MBH9"/>
<dbReference type="EMBL" id="SGXA01000006">
    <property type="protein sequence ID" value="RZS65121.1"/>
    <property type="molecule type" value="Genomic_DNA"/>
</dbReference>
<proteinExistence type="predicted"/>
<keyword evidence="2" id="KW-1185">Reference proteome</keyword>
<accession>A0A4Q7MBH9</accession>
<gene>
    <name evidence="1" type="ORF">EV199_5877</name>
</gene>
<protein>
    <recommendedName>
        <fullName evidence="3">Fe-S-cluster containining protein</fullName>
    </recommendedName>
</protein>
<organism evidence="1 2">
    <name type="scientific">Pseudobacter ginsenosidimutans</name>
    <dbReference type="NCBI Taxonomy" id="661488"/>
    <lineage>
        <taxon>Bacteria</taxon>
        <taxon>Pseudomonadati</taxon>
        <taxon>Bacteroidota</taxon>
        <taxon>Chitinophagia</taxon>
        <taxon>Chitinophagales</taxon>
        <taxon>Chitinophagaceae</taxon>
        <taxon>Pseudobacter</taxon>
    </lineage>
</organism>
<dbReference type="Pfam" id="PF03692">
    <property type="entry name" value="CxxCxxCC"/>
    <property type="match status" value="1"/>
</dbReference>
<evidence type="ECO:0000313" key="2">
    <source>
        <dbReference type="Proteomes" id="UP000293874"/>
    </source>
</evidence>
<evidence type="ECO:0008006" key="3">
    <source>
        <dbReference type="Google" id="ProtNLM"/>
    </source>
</evidence>
<dbReference type="PANTHER" id="PTHR35866">
    <property type="entry name" value="PUTATIVE-RELATED"/>
    <property type="match status" value="1"/>
</dbReference>
<dbReference type="RefSeq" id="WP_225980069.1">
    <property type="nucleotide sequence ID" value="NZ_CP042431.1"/>
</dbReference>
<reference evidence="1 2" key="1">
    <citation type="submission" date="2019-02" db="EMBL/GenBank/DDBJ databases">
        <title>Genomic Encyclopedia of Type Strains, Phase IV (KMG-IV): sequencing the most valuable type-strain genomes for metagenomic binning, comparative biology and taxonomic classification.</title>
        <authorList>
            <person name="Goeker M."/>
        </authorList>
    </citation>
    <scope>NUCLEOTIDE SEQUENCE [LARGE SCALE GENOMIC DNA]</scope>
    <source>
        <strain evidence="1 2">DSM 18116</strain>
    </source>
</reference>
<dbReference type="PANTHER" id="PTHR35866:SF1">
    <property type="entry name" value="YKGJ FAMILY CYSTEINE CLUSTER PROTEIN"/>
    <property type="match status" value="1"/>
</dbReference>